<evidence type="ECO:0000313" key="8">
    <source>
        <dbReference type="EnsemblPlants" id="HORVU.MOREX.r3.2HG0211870.1"/>
    </source>
</evidence>
<keyword evidence="5 6" id="KW-0472">Membrane</keyword>
<name>A0A8I6XS23_HORVV</name>
<feature type="transmembrane region" description="Helical" evidence="6">
    <location>
        <begin position="281"/>
        <end position="300"/>
    </location>
</feature>
<keyword evidence="9" id="KW-1185">Reference proteome</keyword>
<keyword evidence="4 6" id="KW-1133">Transmembrane helix</keyword>
<feature type="transmembrane region" description="Helical" evidence="6">
    <location>
        <begin position="137"/>
        <end position="159"/>
    </location>
</feature>
<feature type="transmembrane region" description="Helical" evidence="6">
    <location>
        <begin position="232"/>
        <end position="252"/>
    </location>
</feature>
<evidence type="ECO:0000256" key="1">
    <source>
        <dbReference type="ARBA" id="ARBA00004141"/>
    </source>
</evidence>
<reference evidence="8" key="3">
    <citation type="submission" date="2022-01" db="UniProtKB">
        <authorList>
            <consortium name="EnsemblPlants"/>
        </authorList>
    </citation>
    <scope>IDENTIFICATION</scope>
    <source>
        <strain evidence="8">subsp. vulgare</strain>
    </source>
</reference>
<proteinExistence type="inferred from homology"/>
<dbReference type="Proteomes" id="UP000011116">
    <property type="component" value="Chromosome 2H"/>
</dbReference>
<evidence type="ECO:0000256" key="5">
    <source>
        <dbReference type="ARBA" id="ARBA00023136"/>
    </source>
</evidence>
<feature type="domain" description="EamA" evidence="7">
    <location>
        <begin position="282"/>
        <end position="420"/>
    </location>
</feature>
<feature type="transmembrane region" description="Helical" evidence="6">
    <location>
        <begin position="312"/>
        <end position="332"/>
    </location>
</feature>
<comment type="similarity">
    <text evidence="2">Belongs to the drug/metabolite transporter (DMT) superfamily. Plant drug/metabolite exporter (P-DME) (TC 2.A.7.4) family.</text>
</comment>
<feature type="transmembrane region" description="Helical" evidence="6">
    <location>
        <begin position="199"/>
        <end position="220"/>
    </location>
</feature>
<reference evidence="8" key="2">
    <citation type="submission" date="2020-10" db="EMBL/GenBank/DDBJ databases">
        <authorList>
            <person name="Scholz U."/>
            <person name="Mascher M."/>
            <person name="Fiebig A."/>
        </authorList>
    </citation>
    <scope>NUCLEOTIDE SEQUENCE [LARGE SCALE GENOMIC DNA]</scope>
    <source>
        <strain evidence="8">cv. Morex</strain>
    </source>
</reference>
<sequence length="457" mass="49560">MYPLASELNLLLLGMYTPRAIFPSRTVAMAASKLTPTLPISSLALATSRSPGQLLSPTIHPPAAAAAAAVDMGLSWSSKGVGRGTTVACATAVHGQDTTIQVQGSKWKPTVCVVLVEIFNTGTILLGKVALDGGMFVFSLLCYRSILGAIFILPFALLLERGKWKELDKKAVGWLFINAFIGYSLPMAMYYYGLHDTTASYGVIFSSLTPLFTFVLSILLGMEALRLKSKEGSAKVVGALVCFGGALLISLYNGKELHIESPFIKGITKSSNGVAGGHHHLRGTLLLLGDCICYAFWYPIQVKVIKVYPWKYWSSMLTCVLGGLQTCAIGIFLRRDKLAWQVGWNIQLLTIVYSAALGTAAKYWLNLYVVERRGPVFPPMFSTLSIVFTMVLGALLLGESLTVGSLLGSALVFCGLYLYLYGKAKELHVKTMSCSRNEKLQVQPTHDSKCEDPIFGP</sequence>
<accession>A0A8I6XS23</accession>
<evidence type="ECO:0000313" key="9">
    <source>
        <dbReference type="Proteomes" id="UP000011116"/>
    </source>
</evidence>
<dbReference type="SMR" id="A0A8I6XS23"/>
<protein>
    <recommendedName>
        <fullName evidence="7">EamA domain-containing protein</fullName>
    </recommendedName>
</protein>
<dbReference type="InterPro" id="IPR030184">
    <property type="entry name" value="WAT1-related"/>
</dbReference>
<feature type="domain" description="EamA" evidence="7">
    <location>
        <begin position="112"/>
        <end position="250"/>
    </location>
</feature>
<feature type="transmembrane region" description="Helical" evidence="6">
    <location>
        <begin position="344"/>
        <end position="365"/>
    </location>
</feature>
<dbReference type="Pfam" id="PF00892">
    <property type="entry name" value="EamA"/>
    <property type="match status" value="2"/>
</dbReference>
<dbReference type="EnsemblPlants" id="HORVU.MOREX.r3.2HG0211870.1">
    <property type="protein sequence ID" value="HORVU.MOREX.r3.2HG0211870.1"/>
    <property type="gene ID" value="HORVU.MOREX.r3.2HG0211870"/>
</dbReference>
<dbReference type="Gramene" id="HORVU.MOREX.r2.2HG0176190.1">
    <property type="protein sequence ID" value="HORVU.MOREX.r2.2HG0176190.1"/>
    <property type="gene ID" value="HORVU.MOREX.r2.2HG0176190"/>
</dbReference>
<dbReference type="InterPro" id="IPR037185">
    <property type="entry name" value="EmrE-like"/>
</dbReference>
<comment type="subcellular location">
    <subcellularLocation>
        <location evidence="1">Membrane</location>
        <topology evidence="1">Multi-pass membrane protein</topology>
    </subcellularLocation>
</comment>
<dbReference type="AlphaFoldDB" id="A0A8I6XS23"/>
<evidence type="ECO:0000256" key="4">
    <source>
        <dbReference type="ARBA" id="ARBA00022989"/>
    </source>
</evidence>
<dbReference type="SUPFAM" id="SSF103481">
    <property type="entry name" value="Multidrug resistance efflux transporter EmrE"/>
    <property type="match status" value="2"/>
</dbReference>
<dbReference type="GO" id="GO:0022857">
    <property type="term" value="F:transmembrane transporter activity"/>
    <property type="evidence" value="ECO:0007669"/>
    <property type="project" value="InterPro"/>
</dbReference>
<dbReference type="Gramene" id="HORVU.MOREX.r3.2HG0211870.1">
    <property type="protein sequence ID" value="HORVU.MOREX.r3.2HG0211870.1"/>
    <property type="gene ID" value="HORVU.MOREX.r3.2HG0211870"/>
</dbReference>
<evidence type="ECO:0000256" key="6">
    <source>
        <dbReference type="SAM" id="Phobius"/>
    </source>
</evidence>
<organism evidence="8 9">
    <name type="scientific">Hordeum vulgare subsp. vulgare</name>
    <name type="common">Domesticated barley</name>
    <dbReference type="NCBI Taxonomy" id="112509"/>
    <lineage>
        <taxon>Eukaryota</taxon>
        <taxon>Viridiplantae</taxon>
        <taxon>Streptophyta</taxon>
        <taxon>Embryophyta</taxon>
        <taxon>Tracheophyta</taxon>
        <taxon>Spermatophyta</taxon>
        <taxon>Magnoliopsida</taxon>
        <taxon>Liliopsida</taxon>
        <taxon>Poales</taxon>
        <taxon>Poaceae</taxon>
        <taxon>BOP clade</taxon>
        <taxon>Pooideae</taxon>
        <taxon>Triticodae</taxon>
        <taxon>Triticeae</taxon>
        <taxon>Hordeinae</taxon>
        <taxon>Hordeum</taxon>
    </lineage>
</organism>
<reference evidence="9" key="1">
    <citation type="journal article" date="2012" name="Nature">
        <title>A physical, genetic and functional sequence assembly of the barley genome.</title>
        <authorList>
            <consortium name="The International Barley Genome Sequencing Consortium"/>
            <person name="Mayer K.F."/>
            <person name="Waugh R."/>
            <person name="Brown J.W."/>
            <person name="Schulman A."/>
            <person name="Langridge P."/>
            <person name="Platzer M."/>
            <person name="Fincher G.B."/>
            <person name="Muehlbauer G.J."/>
            <person name="Sato K."/>
            <person name="Close T.J."/>
            <person name="Wise R.P."/>
            <person name="Stein N."/>
        </authorList>
    </citation>
    <scope>NUCLEOTIDE SEQUENCE [LARGE SCALE GENOMIC DNA]</scope>
    <source>
        <strain evidence="9">cv. Morex</strain>
    </source>
</reference>
<evidence type="ECO:0000256" key="3">
    <source>
        <dbReference type="ARBA" id="ARBA00022692"/>
    </source>
</evidence>
<feature type="transmembrane region" description="Helical" evidence="6">
    <location>
        <begin position="377"/>
        <end position="397"/>
    </location>
</feature>
<feature type="transmembrane region" description="Helical" evidence="6">
    <location>
        <begin position="171"/>
        <end position="193"/>
    </location>
</feature>
<evidence type="ECO:0000256" key="2">
    <source>
        <dbReference type="ARBA" id="ARBA00007635"/>
    </source>
</evidence>
<dbReference type="PANTHER" id="PTHR31218">
    <property type="entry name" value="WAT1-RELATED PROTEIN"/>
    <property type="match status" value="1"/>
</dbReference>
<evidence type="ECO:0000259" key="7">
    <source>
        <dbReference type="Pfam" id="PF00892"/>
    </source>
</evidence>
<keyword evidence="3 6" id="KW-0812">Transmembrane</keyword>
<dbReference type="InterPro" id="IPR000620">
    <property type="entry name" value="EamA_dom"/>
</dbReference>
<dbReference type="GO" id="GO:0005886">
    <property type="term" value="C:plasma membrane"/>
    <property type="evidence" value="ECO:0000318"/>
    <property type="project" value="GO_Central"/>
</dbReference>
<feature type="transmembrane region" description="Helical" evidence="6">
    <location>
        <begin position="403"/>
        <end position="422"/>
    </location>
</feature>